<dbReference type="PROSITE" id="PS51340">
    <property type="entry name" value="MOSC"/>
    <property type="match status" value="1"/>
</dbReference>
<dbReference type="GO" id="GO:0030170">
    <property type="term" value="F:pyridoxal phosphate binding"/>
    <property type="evidence" value="ECO:0007669"/>
    <property type="project" value="InterPro"/>
</dbReference>
<dbReference type="InterPro" id="IPR005302">
    <property type="entry name" value="MoCF_Sase_C"/>
</dbReference>
<dbReference type="Proteomes" id="UP000284767">
    <property type="component" value="Unassembled WGS sequence"/>
</dbReference>
<dbReference type="InterPro" id="IPR005163">
    <property type="entry name" value="Tri_helical_YiiM-like"/>
</dbReference>
<dbReference type="PANTHER" id="PTHR30212">
    <property type="entry name" value="PROTEIN YIIM"/>
    <property type="match status" value="1"/>
</dbReference>
<dbReference type="GO" id="GO:0003824">
    <property type="term" value="F:catalytic activity"/>
    <property type="evidence" value="ECO:0007669"/>
    <property type="project" value="InterPro"/>
</dbReference>
<comment type="caution">
    <text evidence="2">The sequence shown here is derived from an EMBL/GenBank/DDBJ whole genome shotgun (WGS) entry which is preliminary data.</text>
</comment>
<reference evidence="3 5" key="3">
    <citation type="submission" date="2019-01" db="EMBL/GenBank/DDBJ databases">
        <title>The Pseudomonas aeruginosa pan-genome provides new insights on its population structure, horizontal gene transfer and pathogenicity.</title>
        <authorList>
            <person name="Freschi L."/>
            <person name="Vincent A.T."/>
            <person name="Jeukens J."/>
            <person name="Emond-Rheault J.-G."/>
            <person name="Kukavica-Ibrulj I."/>
            <person name="Dupont M.-J."/>
            <person name="Charette S.J."/>
            <person name="Boyle B."/>
            <person name="Levesque R.C."/>
        </authorList>
    </citation>
    <scope>NUCLEOTIDE SEQUENCE [LARGE SCALE GENOMIC DNA]</scope>
    <source>
        <strain evidence="3 5">PA-W36</strain>
    </source>
</reference>
<dbReference type="EMBL" id="NFFZ01000019">
    <property type="protein sequence ID" value="OTI56972.1"/>
    <property type="molecule type" value="Genomic_DNA"/>
</dbReference>
<feature type="domain" description="MOSC" evidence="1">
    <location>
        <begin position="31"/>
        <end position="168"/>
    </location>
</feature>
<dbReference type="EMBL" id="NSNE01000009">
    <property type="protein sequence ID" value="RPM14178.1"/>
    <property type="molecule type" value="Genomic_DNA"/>
</dbReference>
<sequence>MPLPALPLDALLTGRARPFTRPGSRSGIAKSPRDGALRVTPVGLEGDEQGDLRVHGGVEKAIHHYPREHYAAWIAELGEHPLLMQAGAFGENFSTSGWSEADVCLGDRVRAGTALLEVSQGRMPCWKLNDRFEVAGMSLRVQESGRTGWYYRVLEEGVVAAGDILQLVERRHPDWSLLRLSEVLFDRRADAELLRQCLALPLTPSWRRTLERRLEKGQVEDWGPRLEGAPSQAETPRPT</sequence>
<dbReference type="Proteomes" id="UP000194857">
    <property type="component" value="Unassembled WGS sequence"/>
</dbReference>
<dbReference type="Pfam" id="PF03475">
    <property type="entry name" value="YiiM_3-alpha"/>
    <property type="match status" value="1"/>
</dbReference>
<dbReference type="GO" id="GO:0030151">
    <property type="term" value="F:molybdenum ion binding"/>
    <property type="evidence" value="ECO:0007669"/>
    <property type="project" value="InterPro"/>
</dbReference>
<evidence type="ECO:0000313" key="4">
    <source>
        <dbReference type="Proteomes" id="UP000194857"/>
    </source>
</evidence>
<protein>
    <submittedName>
        <fullName evidence="2">MOSC domain-containing protein</fullName>
    </submittedName>
</protein>
<dbReference type="AlphaFoldDB" id="A0A2C9WW98"/>
<accession>A0A2C9WW98</accession>
<reference evidence="2 4" key="1">
    <citation type="submission" date="2017-05" db="EMBL/GenBank/DDBJ databases">
        <authorList>
            <person name="Song R."/>
            <person name="Chenine A.L."/>
            <person name="Ruprecht R.M."/>
        </authorList>
    </citation>
    <scope>NUCLEOTIDE SEQUENCE [LARGE SCALE GENOMIC DNA]</scope>
    <source>
        <strain evidence="2 4">S567_C10_BS</strain>
    </source>
</reference>
<evidence type="ECO:0000313" key="5">
    <source>
        <dbReference type="Proteomes" id="UP000284767"/>
    </source>
</evidence>
<evidence type="ECO:0000313" key="2">
    <source>
        <dbReference type="EMBL" id="OTI56972.1"/>
    </source>
</evidence>
<dbReference type="SUPFAM" id="SSF50800">
    <property type="entry name" value="PK beta-barrel domain-like"/>
    <property type="match status" value="1"/>
</dbReference>
<gene>
    <name evidence="2" type="ORF">CAZ10_28115</name>
    <name evidence="3" type="ORF">IPC1295_16310</name>
</gene>
<name>A0A2C9WW98_PSEAI</name>
<reference evidence="3 5" key="2">
    <citation type="submission" date="2017-08" db="EMBL/GenBank/DDBJ databases">
        <authorList>
            <person name="Feschi L."/>
            <person name="Jeukens J."/>
            <person name="Emond-Rheault J.-G."/>
            <person name="Kukavica-Ibrulj I."/>
            <person name="Boyle B."/>
            <person name="Levesque R.C."/>
        </authorList>
    </citation>
    <scope>NUCLEOTIDE SEQUENCE [LARGE SCALE GENOMIC DNA]</scope>
    <source>
        <strain evidence="3 5">PA-W36</strain>
    </source>
</reference>
<dbReference type="Gene3D" id="2.40.33.20">
    <property type="entry name" value="PK beta-barrel domain-like"/>
    <property type="match status" value="1"/>
</dbReference>
<dbReference type="InterPro" id="IPR011037">
    <property type="entry name" value="Pyrv_Knase-like_insert_dom_sf"/>
</dbReference>
<dbReference type="Pfam" id="PF03473">
    <property type="entry name" value="MOSC"/>
    <property type="match status" value="1"/>
</dbReference>
<evidence type="ECO:0000259" key="1">
    <source>
        <dbReference type="PROSITE" id="PS51340"/>
    </source>
</evidence>
<proteinExistence type="predicted"/>
<dbReference type="InterPro" id="IPR052353">
    <property type="entry name" value="Benzoxazolinone_Detox_Enz"/>
</dbReference>
<dbReference type="PANTHER" id="PTHR30212:SF2">
    <property type="entry name" value="PROTEIN YIIM"/>
    <property type="match status" value="1"/>
</dbReference>
<dbReference type="RefSeq" id="WP_004343550.1">
    <property type="nucleotide sequence ID" value="NZ_AP014839.1"/>
</dbReference>
<evidence type="ECO:0000313" key="3">
    <source>
        <dbReference type="EMBL" id="RPM14178.1"/>
    </source>
</evidence>
<organism evidence="2 4">
    <name type="scientific">Pseudomonas aeruginosa</name>
    <dbReference type="NCBI Taxonomy" id="287"/>
    <lineage>
        <taxon>Bacteria</taxon>
        <taxon>Pseudomonadati</taxon>
        <taxon>Pseudomonadota</taxon>
        <taxon>Gammaproteobacteria</taxon>
        <taxon>Pseudomonadales</taxon>
        <taxon>Pseudomonadaceae</taxon>
        <taxon>Pseudomonas</taxon>
    </lineage>
</organism>